<dbReference type="SUPFAM" id="SSF46785">
    <property type="entry name" value="Winged helix' DNA-binding domain"/>
    <property type="match status" value="1"/>
</dbReference>
<protein>
    <submittedName>
        <fullName evidence="6">LysR family transcriptional regulator</fullName>
    </submittedName>
</protein>
<dbReference type="OrthoDB" id="8839911at2"/>
<accession>A0A501WZ64</accession>
<dbReference type="InterPro" id="IPR050389">
    <property type="entry name" value="LysR-type_TF"/>
</dbReference>
<dbReference type="AlphaFoldDB" id="A0A501WZ64"/>
<gene>
    <name evidence="6" type="ORF">FJM67_05390</name>
</gene>
<comment type="similarity">
    <text evidence="1">Belongs to the LysR transcriptional regulatory family.</text>
</comment>
<dbReference type="Pfam" id="PF00126">
    <property type="entry name" value="HTH_1"/>
    <property type="match status" value="1"/>
</dbReference>
<dbReference type="CDD" id="cd08417">
    <property type="entry name" value="PBP2_Nitroaromatics_like"/>
    <property type="match status" value="1"/>
</dbReference>
<dbReference type="SUPFAM" id="SSF53850">
    <property type="entry name" value="Periplasmic binding protein-like II"/>
    <property type="match status" value="1"/>
</dbReference>
<evidence type="ECO:0000256" key="2">
    <source>
        <dbReference type="ARBA" id="ARBA00023015"/>
    </source>
</evidence>
<dbReference type="InterPro" id="IPR000847">
    <property type="entry name" value="LysR_HTH_N"/>
</dbReference>
<dbReference type="Pfam" id="PF03466">
    <property type="entry name" value="LysR_substrate"/>
    <property type="match status" value="1"/>
</dbReference>
<evidence type="ECO:0000256" key="1">
    <source>
        <dbReference type="ARBA" id="ARBA00009437"/>
    </source>
</evidence>
<evidence type="ECO:0000256" key="4">
    <source>
        <dbReference type="ARBA" id="ARBA00023163"/>
    </source>
</evidence>
<dbReference type="Gene3D" id="3.40.190.10">
    <property type="entry name" value="Periplasmic binding protein-like II"/>
    <property type="match status" value="2"/>
</dbReference>
<evidence type="ECO:0000313" key="7">
    <source>
        <dbReference type="Proteomes" id="UP000315901"/>
    </source>
</evidence>
<reference evidence="6 7" key="1">
    <citation type="submission" date="2019-06" db="EMBL/GenBank/DDBJ databases">
        <title>A novel bacterium of genus Marinomonas, isolated from coastal sand.</title>
        <authorList>
            <person name="Huang H."/>
            <person name="Mo K."/>
            <person name="Hu Y."/>
        </authorList>
    </citation>
    <scope>NUCLEOTIDE SEQUENCE [LARGE SCALE GENOMIC DNA]</scope>
    <source>
        <strain evidence="6 7">HB171799</strain>
    </source>
</reference>
<comment type="caution">
    <text evidence="6">The sequence shown here is derived from an EMBL/GenBank/DDBJ whole genome shotgun (WGS) entry which is preliminary data.</text>
</comment>
<keyword evidence="7" id="KW-1185">Reference proteome</keyword>
<dbReference type="Proteomes" id="UP000315901">
    <property type="component" value="Unassembled WGS sequence"/>
</dbReference>
<dbReference type="InterPro" id="IPR037402">
    <property type="entry name" value="YidZ_PBP2"/>
</dbReference>
<name>A0A501WZ64_9GAMM</name>
<dbReference type="InterPro" id="IPR036390">
    <property type="entry name" value="WH_DNA-bd_sf"/>
</dbReference>
<keyword evidence="3" id="KW-0238">DNA-binding</keyword>
<proteinExistence type="inferred from homology"/>
<dbReference type="GO" id="GO:0003700">
    <property type="term" value="F:DNA-binding transcription factor activity"/>
    <property type="evidence" value="ECO:0007669"/>
    <property type="project" value="InterPro"/>
</dbReference>
<feature type="domain" description="HTH lysR-type" evidence="5">
    <location>
        <begin position="9"/>
        <end position="66"/>
    </location>
</feature>
<keyword evidence="4" id="KW-0804">Transcription</keyword>
<dbReference type="InterPro" id="IPR005119">
    <property type="entry name" value="LysR_subst-bd"/>
</dbReference>
<keyword evidence="2" id="KW-0805">Transcription regulation</keyword>
<evidence type="ECO:0000256" key="3">
    <source>
        <dbReference type="ARBA" id="ARBA00023125"/>
    </source>
</evidence>
<dbReference type="PANTHER" id="PTHR30118">
    <property type="entry name" value="HTH-TYPE TRANSCRIPTIONAL REGULATOR LEUO-RELATED"/>
    <property type="match status" value="1"/>
</dbReference>
<evidence type="ECO:0000259" key="5">
    <source>
        <dbReference type="PROSITE" id="PS50931"/>
    </source>
</evidence>
<dbReference type="PANTHER" id="PTHR30118:SF15">
    <property type="entry name" value="TRANSCRIPTIONAL REGULATORY PROTEIN"/>
    <property type="match status" value="1"/>
</dbReference>
<dbReference type="PROSITE" id="PS50931">
    <property type="entry name" value="HTH_LYSR"/>
    <property type="match status" value="1"/>
</dbReference>
<dbReference type="EMBL" id="VFRR01000007">
    <property type="protein sequence ID" value="TPE54172.1"/>
    <property type="molecule type" value="Genomic_DNA"/>
</dbReference>
<dbReference type="GO" id="GO:0003677">
    <property type="term" value="F:DNA binding"/>
    <property type="evidence" value="ECO:0007669"/>
    <property type="project" value="UniProtKB-KW"/>
</dbReference>
<dbReference type="InterPro" id="IPR036388">
    <property type="entry name" value="WH-like_DNA-bd_sf"/>
</dbReference>
<evidence type="ECO:0000313" key="6">
    <source>
        <dbReference type="EMBL" id="TPE54172.1"/>
    </source>
</evidence>
<dbReference type="Gene3D" id="1.10.10.10">
    <property type="entry name" value="Winged helix-like DNA-binding domain superfamily/Winged helix DNA-binding domain"/>
    <property type="match status" value="1"/>
</dbReference>
<dbReference type="PRINTS" id="PR00039">
    <property type="entry name" value="HTHLYSR"/>
</dbReference>
<sequence>MLPTGIQHLDLKSLTGLLYLLEECNVGRAADRLFITQSAMSRLLNRLRDAFADPLFIRTSKGMVPTAKAIALEAPVRAMLEQMASLHTIRPFHPATSDRTFRLQTTHYQAQAYVPEIASRFYRQAPQASLETATVGEISLLQQSEANIDAVLCSEYIQVPPHFERMLLGREKFCCVMAKDHPLAQQEQITLDDYLSYSHVLVNMGGGARIFSNDALGERARERRFAFKTPHFLAALETVGRTQLLLSTSGLLSQRFAQQFGLAIRPLPFHFADTHYYLAWPKALTADAGGDWLRQLCAQVVRDLIPHPEPV</sequence>
<organism evidence="6 7">
    <name type="scientific">Maribrevibacterium harenarium</name>
    <dbReference type="NCBI Taxonomy" id="2589817"/>
    <lineage>
        <taxon>Bacteria</taxon>
        <taxon>Pseudomonadati</taxon>
        <taxon>Pseudomonadota</taxon>
        <taxon>Gammaproteobacteria</taxon>
        <taxon>Oceanospirillales</taxon>
        <taxon>Oceanospirillaceae</taxon>
        <taxon>Maribrevibacterium</taxon>
    </lineage>
</organism>